<dbReference type="PANTHER" id="PTHR19957">
    <property type="entry name" value="SYNTAXIN"/>
    <property type="match status" value="1"/>
</dbReference>
<reference evidence="12" key="2">
    <citation type="journal article" date="2007" name="Science">
        <title>Draft genome sequence of the sexually transmitted pathogen Trichomonas vaginalis.</title>
        <authorList>
            <person name="Carlton J.M."/>
            <person name="Hirt R.P."/>
            <person name="Silva J.C."/>
            <person name="Delcher A.L."/>
            <person name="Schatz M."/>
            <person name="Zhao Q."/>
            <person name="Wortman J.R."/>
            <person name="Bidwell S.L."/>
            <person name="Alsmark U.C.M."/>
            <person name="Besteiro S."/>
            <person name="Sicheritz-Ponten T."/>
            <person name="Noel C.J."/>
            <person name="Dacks J.B."/>
            <person name="Foster P.G."/>
            <person name="Simillion C."/>
            <person name="Van de Peer Y."/>
            <person name="Miranda-Saavedra D."/>
            <person name="Barton G.J."/>
            <person name="Westrop G.D."/>
            <person name="Mueller S."/>
            <person name="Dessi D."/>
            <person name="Fiori P.L."/>
            <person name="Ren Q."/>
            <person name="Paulsen I."/>
            <person name="Zhang H."/>
            <person name="Bastida-Corcuera F.D."/>
            <person name="Simoes-Barbosa A."/>
            <person name="Brown M.T."/>
            <person name="Hayes R.D."/>
            <person name="Mukherjee M."/>
            <person name="Okumura C.Y."/>
            <person name="Schneider R."/>
            <person name="Smith A.J."/>
            <person name="Vanacova S."/>
            <person name="Villalvazo M."/>
            <person name="Haas B.J."/>
            <person name="Pertea M."/>
            <person name="Feldblyum T.V."/>
            <person name="Utterback T.R."/>
            <person name="Shu C.L."/>
            <person name="Osoegawa K."/>
            <person name="de Jong P.J."/>
            <person name="Hrdy I."/>
            <person name="Horvathova L."/>
            <person name="Zubacova Z."/>
            <person name="Dolezal P."/>
            <person name="Malik S.B."/>
            <person name="Logsdon J.M. Jr."/>
            <person name="Henze K."/>
            <person name="Gupta A."/>
            <person name="Wang C.C."/>
            <person name="Dunne R.L."/>
            <person name="Upcroft J.A."/>
            <person name="Upcroft P."/>
            <person name="White O."/>
            <person name="Salzberg S.L."/>
            <person name="Tang P."/>
            <person name="Chiu C.-H."/>
            <person name="Lee Y.-S."/>
            <person name="Embley T.M."/>
            <person name="Coombs G.H."/>
            <person name="Mottram J.C."/>
            <person name="Tachezy J."/>
            <person name="Fraser-Liggett C.M."/>
            <person name="Johnson P.J."/>
        </authorList>
    </citation>
    <scope>NUCLEOTIDE SEQUENCE [LARGE SCALE GENOMIC DNA]</scope>
    <source>
        <strain evidence="12">G3</strain>
    </source>
</reference>
<keyword evidence="6 10" id="KW-1133">Transmembrane helix</keyword>
<dbReference type="AlphaFoldDB" id="A2FDJ6"/>
<feature type="domain" description="T-SNARE coiled-coil homology" evidence="11">
    <location>
        <begin position="198"/>
        <end position="260"/>
    </location>
</feature>
<dbReference type="OMA" id="NRKMCII"/>
<keyword evidence="4 10" id="KW-0812">Transmembrane</keyword>
<keyword evidence="13" id="KW-1185">Reference proteome</keyword>
<dbReference type="FunCoup" id="A2FDJ6">
    <property type="interactions" value="462"/>
</dbReference>
<evidence type="ECO:0000256" key="5">
    <source>
        <dbReference type="ARBA" id="ARBA00022927"/>
    </source>
</evidence>
<protein>
    <submittedName>
        <fullName evidence="12">Syntaxin 16/TLG2-like protein, putative</fullName>
    </submittedName>
</protein>
<accession>A2FDJ6</accession>
<evidence type="ECO:0000256" key="4">
    <source>
        <dbReference type="ARBA" id="ARBA00022692"/>
    </source>
</evidence>
<dbReference type="GO" id="GO:0006886">
    <property type="term" value="P:intracellular protein transport"/>
    <property type="evidence" value="ECO:0000318"/>
    <property type="project" value="GO_Central"/>
</dbReference>
<dbReference type="SUPFAM" id="SSF47661">
    <property type="entry name" value="t-snare proteins"/>
    <property type="match status" value="1"/>
</dbReference>
<dbReference type="eggNOG" id="KOG0809">
    <property type="taxonomic scope" value="Eukaryota"/>
</dbReference>
<dbReference type="GO" id="GO:0031201">
    <property type="term" value="C:SNARE complex"/>
    <property type="evidence" value="ECO:0000318"/>
    <property type="project" value="GO_Central"/>
</dbReference>
<organism evidence="12 13">
    <name type="scientific">Trichomonas vaginalis (strain ATCC PRA-98 / G3)</name>
    <dbReference type="NCBI Taxonomy" id="412133"/>
    <lineage>
        <taxon>Eukaryota</taxon>
        <taxon>Metamonada</taxon>
        <taxon>Parabasalia</taxon>
        <taxon>Trichomonadida</taxon>
        <taxon>Trichomonadidae</taxon>
        <taxon>Trichomonas</taxon>
    </lineage>
</organism>
<dbReference type="GO" id="GO:0048278">
    <property type="term" value="P:vesicle docking"/>
    <property type="evidence" value="ECO:0000318"/>
    <property type="project" value="GO_Central"/>
</dbReference>
<dbReference type="VEuPathDB" id="TrichDB:TVAGG3_0571780"/>
<keyword evidence="5" id="KW-0653">Protein transport</keyword>
<evidence type="ECO:0000313" key="13">
    <source>
        <dbReference type="Proteomes" id="UP000001542"/>
    </source>
</evidence>
<dbReference type="InterPro" id="IPR045242">
    <property type="entry name" value="Syntaxin"/>
</dbReference>
<feature type="transmembrane region" description="Helical" evidence="10">
    <location>
        <begin position="269"/>
        <end position="289"/>
    </location>
</feature>
<evidence type="ECO:0000259" key="11">
    <source>
        <dbReference type="PROSITE" id="PS50192"/>
    </source>
</evidence>
<evidence type="ECO:0000256" key="6">
    <source>
        <dbReference type="ARBA" id="ARBA00022989"/>
    </source>
</evidence>
<comment type="similarity">
    <text evidence="2">Belongs to the syntaxin family.</text>
</comment>
<dbReference type="STRING" id="5722.A2FDJ6"/>
<dbReference type="Pfam" id="PF05739">
    <property type="entry name" value="SNARE"/>
    <property type="match status" value="1"/>
</dbReference>
<dbReference type="Proteomes" id="UP000001542">
    <property type="component" value="Unassembled WGS sequence"/>
</dbReference>
<dbReference type="GO" id="GO:0005484">
    <property type="term" value="F:SNAP receptor activity"/>
    <property type="evidence" value="ECO:0000318"/>
    <property type="project" value="GO_Central"/>
</dbReference>
<dbReference type="Gene3D" id="1.20.58.70">
    <property type="match status" value="1"/>
</dbReference>
<evidence type="ECO:0000256" key="3">
    <source>
        <dbReference type="ARBA" id="ARBA00022448"/>
    </source>
</evidence>
<keyword evidence="8" id="KW-0175">Coiled coil</keyword>
<sequence length="321" mass="36732">MEKEQQMGYLRDRTAQYKTYRSGTAKSRGSYKSQLEDELNPTLAPEFGTSSNVVEKSNMVETKFNMIQMEIQNLADMHKQRKRIDFGNDRKLDLEIEAKTQQISTQIQQLRDAIRITDPNLSKQSRTIQNNMQYGYSARLRDITIHFRDMQADYIKTIKKQKERAARFEDDENDDGVLDDIDDVAFTDSQIAQVKSNENMLRQRNEELTNLIGMMNQLNQLFADLGTVLVEQGTMLDRIDGKVEEAAEEIKKGNIQLQKADHHQSSKCFYWYMIIVILLIIIFGGIIIGKKMKKSGGGSSPAPTPNVTNIIKLYGEKSSLA</sequence>
<reference evidence="12" key="1">
    <citation type="submission" date="2006-10" db="EMBL/GenBank/DDBJ databases">
        <authorList>
            <person name="Amadeo P."/>
            <person name="Zhao Q."/>
            <person name="Wortman J."/>
            <person name="Fraser-Liggett C."/>
            <person name="Carlton J."/>
        </authorList>
    </citation>
    <scope>NUCLEOTIDE SEQUENCE</scope>
    <source>
        <strain evidence="12">G3</strain>
    </source>
</reference>
<evidence type="ECO:0000256" key="9">
    <source>
        <dbReference type="ARBA" id="ARBA00023136"/>
    </source>
</evidence>
<dbReference type="FunFam" id="1.20.58.70:FF:000061">
    <property type="entry name" value="Syntaxin 16/TLG2-like protein, putative"/>
    <property type="match status" value="1"/>
</dbReference>
<dbReference type="VEuPathDB" id="TrichDB:TVAG_315270"/>
<dbReference type="PANTHER" id="PTHR19957:SF83">
    <property type="entry name" value="SYNTAXIN-16"/>
    <property type="match status" value="1"/>
</dbReference>
<dbReference type="CDD" id="cd15845">
    <property type="entry name" value="SNARE_syntaxin16"/>
    <property type="match status" value="1"/>
</dbReference>
<evidence type="ECO:0000256" key="2">
    <source>
        <dbReference type="ARBA" id="ARBA00009063"/>
    </source>
</evidence>
<dbReference type="PROSITE" id="PS50192">
    <property type="entry name" value="T_SNARE"/>
    <property type="match status" value="1"/>
</dbReference>
<dbReference type="KEGG" id="tva:4754802"/>
<evidence type="ECO:0000256" key="10">
    <source>
        <dbReference type="SAM" id="Phobius"/>
    </source>
</evidence>
<dbReference type="GO" id="GO:0012505">
    <property type="term" value="C:endomembrane system"/>
    <property type="evidence" value="ECO:0000318"/>
    <property type="project" value="GO_Central"/>
</dbReference>
<gene>
    <name evidence="12" type="ORF">TVAG_315270</name>
</gene>
<dbReference type="GO" id="GO:0006906">
    <property type="term" value="P:vesicle fusion"/>
    <property type="evidence" value="ECO:0000318"/>
    <property type="project" value="GO_Central"/>
</dbReference>
<keyword evidence="3" id="KW-0813">Transport</keyword>
<keyword evidence="7" id="KW-0333">Golgi apparatus</keyword>
<dbReference type="InParanoid" id="A2FDJ6"/>
<name>A2FDJ6_TRIV3</name>
<dbReference type="OrthoDB" id="10251371at2759"/>
<dbReference type="GO" id="GO:0000149">
    <property type="term" value="F:SNARE binding"/>
    <property type="evidence" value="ECO:0000318"/>
    <property type="project" value="GO_Central"/>
</dbReference>
<evidence type="ECO:0000313" key="12">
    <source>
        <dbReference type="EMBL" id="EAX97025.1"/>
    </source>
</evidence>
<proteinExistence type="inferred from homology"/>
<evidence type="ECO:0000256" key="1">
    <source>
        <dbReference type="ARBA" id="ARBA00004409"/>
    </source>
</evidence>
<dbReference type="SMART" id="SM00397">
    <property type="entry name" value="t_SNARE"/>
    <property type="match status" value="1"/>
</dbReference>
<dbReference type="SMR" id="A2FDJ6"/>
<evidence type="ECO:0000256" key="8">
    <source>
        <dbReference type="ARBA" id="ARBA00023054"/>
    </source>
</evidence>
<dbReference type="InterPro" id="IPR000727">
    <property type="entry name" value="T_SNARE_dom"/>
</dbReference>
<comment type="subcellular location">
    <subcellularLocation>
        <location evidence="1">Golgi apparatus membrane</location>
        <topology evidence="1">Single-pass type IV membrane protein</topology>
    </subcellularLocation>
</comment>
<dbReference type="RefSeq" id="XP_001309955.1">
    <property type="nucleotide sequence ID" value="XM_001309954.1"/>
</dbReference>
<dbReference type="InterPro" id="IPR010989">
    <property type="entry name" value="SNARE"/>
</dbReference>
<dbReference type="GO" id="GO:0000139">
    <property type="term" value="C:Golgi membrane"/>
    <property type="evidence" value="ECO:0007669"/>
    <property type="project" value="UniProtKB-SubCell"/>
</dbReference>
<evidence type="ECO:0000256" key="7">
    <source>
        <dbReference type="ARBA" id="ARBA00023034"/>
    </source>
</evidence>
<dbReference type="EMBL" id="DS113733">
    <property type="protein sequence ID" value="EAX97025.1"/>
    <property type="molecule type" value="Genomic_DNA"/>
</dbReference>
<keyword evidence="9 10" id="KW-0472">Membrane</keyword>